<protein>
    <submittedName>
        <fullName evidence="1">Uncharacterized protein</fullName>
    </submittedName>
</protein>
<dbReference type="AlphaFoldDB" id="A0AAD4E4L5"/>
<reference evidence="1" key="1">
    <citation type="journal article" date="2020" name="New Phytol.">
        <title>Comparative genomics reveals dynamic genome evolution in host specialist ectomycorrhizal fungi.</title>
        <authorList>
            <person name="Lofgren L.A."/>
            <person name="Nguyen N.H."/>
            <person name="Vilgalys R."/>
            <person name="Ruytinx J."/>
            <person name="Liao H.L."/>
            <person name="Branco S."/>
            <person name="Kuo A."/>
            <person name="LaButti K."/>
            <person name="Lipzen A."/>
            <person name="Andreopoulos W."/>
            <person name="Pangilinan J."/>
            <person name="Riley R."/>
            <person name="Hundley H."/>
            <person name="Na H."/>
            <person name="Barry K."/>
            <person name="Grigoriev I.V."/>
            <person name="Stajich J.E."/>
            <person name="Kennedy P.G."/>
        </authorList>
    </citation>
    <scope>NUCLEOTIDE SEQUENCE</scope>
    <source>
        <strain evidence="1">FC203</strain>
    </source>
</reference>
<evidence type="ECO:0000313" key="2">
    <source>
        <dbReference type="Proteomes" id="UP001195769"/>
    </source>
</evidence>
<dbReference type="Proteomes" id="UP001195769">
    <property type="component" value="Unassembled WGS sequence"/>
</dbReference>
<accession>A0AAD4E4L5</accession>
<organism evidence="1 2">
    <name type="scientific">Suillus fuscotomentosus</name>
    <dbReference type="NCBI Taxonomy" id="1912939"/>
    <lineage>
        <taxon>Eukaryota</taxon>
        <taxon>Fungi</taxon>
        <taxon>Dikarya</taxon>
        <taxon>Basidiomycota</taxon>
        <taxon>Agaricomycotina</taxon>
        <taxon>Agaricomycetes</taxon>
        <taxon>Agaricomycetidae</taxon>
        <taxon>Boletales</taxon>
        <taxon>Suillineae</taxon>
        <taxon>Suillaceae</taxon>
        <taxon>Suillus</taxon>
    </lineage>
</organism>
<dbReference type="RefSeq" id="XP_041223990.1">
    <property type="nucleotide sequence ID" value="XM_041375335.1"/>
</dbReference>
<name>A0AAD4E4L5_9AGAM</name>
<sequence>PSIFLGLEVIVNHVTLSHHDPGGAPSHYDLLVSLGIGYDATFSIEDLEAKLGYGPGTMNFILGKVRLNY</sequence>
<comment type="caution">
    <text evidence="1">The sequence shown here is derived from an EMBL/GenBank/DDBJ whole genome shotgun (WGS) entry which is preliminary data.</text>
</comment>
<dbReference type="EMBL" id="JABBWK010000039">
    <property type="protein sequence ID" value="KAG1898414.1"/>
    <property type="molecule type" value="Genomic_DNA"/>
</dbReference>
<evidence type="ECO:0000313" key="1">
    <source>
        <dbReference type="EMBL" id="KAG1898414.1"/>
    </source>
</evidence>
<proteinExistence type="predicted"/>
<gene>
    <name evidence="1" type="ORF">F5891DRAFT_955544</name>
</gene>
<feature type="non-terminal residue" evidence="1">
    <location>
        <position position="1"/>
    </location>
</feature>
<keyword evidence="2" id="KW-1185">Reference proteome</keyword>
<dbReference type="GeneID" id="64669633"/>